<dbReference type="GO" id="GO:0006355">
    <property type="term" value="P:regulation of DNA-templated transcription"/>
    <property type="evidence" value="ECO:0007669"/>
    <property type="project" value="InterPro"/>
</dbReference>
<dbReference type="InterPro" id="IPR003441">
    <property type="entry name" value="NAC-dom"/>
</dbReference>
<keyword evidence="3" id="KW-0804">Transcription</keyword>
<dbReference type="PANTHER" id="PTHR31744:SF210">
    <property type="entry name" value="NAC DOMAIN-CONTAINING PROTEIN 86-LIKE"/>
    <property type="match status" value="1"/>
</dbReference>
<sequence>MALSNDDKRLPPGFRFHPTDAELIMYYLKRKILGKRLCHNVISELDIYRYAPWDLPSWAGLRSGDLNWYFFCPCKKYGSSGRSNRATEIGYWKSTGNDRDVDYKDRVVGKIKTLVFHLGKPPKGERKDWVMHEFRLDDPELTGVAQDAYVICKIFKKSGLGPKNGEQYGAPFREEDWEDDVDNNQIQVGAASTSLPGGHSCINDQENSDMGHVNRGNGDCSLSAVEQISSHPNVPNNLIPAINELPGQSQSPLIFYDDNDVDLEALLALFDDDGNAGMAARGNTQDHRQSAEAEGEDIFAALESLDEFHYSSYFSGKYTAAPSLHLDGNFLEEKDLDDDY</sequence>
<reference evidence="6" key="1">
    <citation type="submission" date="2013-05" db="EMBL/GenBank/DDBJ databases">
        <authorList>
            <person name="Wang Y.C."/>
            <person name="Wang L.Q."/>
            <person name="Wang C."/>
        </authorList>
    </citation>
    <scope>NUCLEOTIDE SEQUENCE</scope>
</reference>
<accession>T2CB66</accession>
<dbReference type="GO" id="GO:0003677">
    <property type="term" value="F:DNA binding"/>
    <property type="evidence" value="ECO:0007669"/>
    <property type="project" value="UniProtKB-KW"/>
</dbReference>
<dbReference type="Pfam" id="PF02365">
    <property type="entry name" value="NAM"/>
    <property type="match status" value="1"/>
</dbReference>
<dbReference type="InterPro" id="IPR036093">
    <property type="entry name" value="NAC_dom_sf"/>
</dbReference>
<dbReference type="SUPFAM" id="SSF101941">
    <property type="entry name" value="NAC domain"/>
    <property type="match status" value="1"/>
</dbReference>
<organism evidence="6">
    <name type="scientific">Tamarix hispida</name>
    <dbReference type="NCBI Taxonomy" id="189793"/>
    <lineage>
        <taxon>Eukaryota</taxon>
        <taxon>Viridiplantae</taxon>
        <taxon>Streptophyta</taxon>
        <taxon>Embryophyta</taxon>
        <taxon>Tracheophyta</taxon>
        <taxon>Spermatophyta</taxon>
        <taxon>Magnoliopsida</taxon>
        <taxon>eudicotyledons</taxon>
        <taxon>Gunneridae</taxon>
        <taxon>Pentapetalae</taxon>
        <taxon>Caryophyllales</taxon>
        <taxon>Tamaricaceae</taxon>
        <taxon>Tamarix</taxon>
    </lineage>
</organism>
<dbReference type="PROSITE" id="PS51005">
    <property type="entry name" value="NAC"/>
    <property type="match status" value="1"/>
</dbReference>
<evidence type="ECO:0000256" key="3">
    <source>
        <dbReference type="ARBA" id="ARBA00023163"/>
    </source>
</evidence>
<evidence type="ECO:0000256" key="1">
    <source>
        <dbReference type="ARBA" id="ARBA00023015"/>
    </source>
</evidence>
<evidence type="ECO:0000256" key="2">
    <source>
        <dbReference type="ARBA" id="ARBA00023125"/>
    </source>
</evidence>
<dbReference type="AlphaFoldDB" id="T2CB66"/>
<evidence type="ECO:0000313" key="6">
    <source>
        <dbReference type="EMBL" id="AGV29475.1"/>
    </source>
</evidence>
<keyword evidence="1" id="KW-0805">Transcription regulation</keyword>
<evidence type="ECO:0000259" key="5">
    <source>
        <dbReference type="PROSITE" id="PS51005"/>
    </source>
</evidence>
<gene>
    <name evidence="6" type="primary">NAC24</name>
</gene>
<proteinExistence type="evidence at transcript level"/>
<dbReference type="Gene3D" id="2.170.150.80">
    <property type="entry name" value="NAC domain"/>
    <property type="match status" value="1"/>
</dbReference>
<evidence type="ECO:0000256" key="4">
    <source>
        <dbReference type="ARBA" id="ARBA00023242"/>
    </source>
</evidence>
<feature type="domain" description="NAC" evidence="5">
    <location>
        <begin position="10"/>
        <end position="157"/>
    </location>
</feature>
<dbReference type="PANTHER" id="PTHR31744">
    <property type="entry name" value="PROTEIN CUP-SHAPED COTYLEDON 2-RELATED"/>
    <property type="match status" value="1"/>
</dbReference>
<keyword evidence="4" id="KW-0539">Nucleus</keyword>
<protein>
    <submittedName>
        <fullName evidence="6">Putative NAC domain class transcription factor</fullName>
    </submittedName>
</protein>
<keyword evidence="2" id="KW-0238">DNA-binding</keyword>
<name>T2CB66_9CARY</name>
<dbReference type="EMBL" id="KF031949">
    <property type="protein sequence ID" value="AGV29475.1"/>
    <property type="molecule type" value="mRNA"/>
</dbReference>